<comment type="subcellular location">
    <subcellularLocation>
        <location evidence="1">Target cell membrane</location>
    </subcellularLocation>
</comment>
<dbReference type="Proteomes" id="UP000288716">
    <property type="component" value="Unassembled WGS sequence"/>
</dbReference>
<dbReference type="PANTHER" id="PTHR24172:SF4">
    <property type="entry name" value="ANK_REP_REGION DOMAIN-CONTAINING PROTEIN"/>
    <property type="match status" value="1"/>
</dbReference>
<dbReference type="EMBL" id="NCKV01002846">
    <property type="protein sequence ID" value="RWS26342.1"/>
    <property type="molecule type" value="Genomic_DNA"/>
</dbReference>
<keyword evidence="4" id="KW-0638">Presynaptic neurotoxin</keyword>
<dbReference type="SUPFAM" id="SSF48403">
    <property type="entry name" value="Ankyrin repeat"/>
    <property type="match status" value="1"/>
</dbReference>
<keyword evidence="2" id="KW-0268">Exocytosis</keyword>
<dbReference type="PROSITE" id="PS50297">
    <property type="entry name" value="ANK_REP_REGION"/>
    <property type="match status" value="1"/>
</dbReference>
<evidence type="ECO:0000256" key="4">
    <source>
        <dbReference type="ARBA" id="ARBA00023028"/>
    </source>
</evidence>
<accession>A0A443SFT2</accession>
<dbReference type="Gene3D" id="1.25.40.20">
    <property type="entry name" value="Ankyrin repeat-containing domain"/>
    <property type="match status" value="1"/>
</dbReference>
<gene>
    <name evidence="7" type="ORF">B4U80_09063</name>
</gene>
<dbReference type="GO" id="GO:0006887">
    <property type="term" value="P:exocytosis"/>
    <property type="evidence" value="ECO:0007669"/>
    <property type="project" value="UniProtKB-KW"/>
</dbReference>
<dbReference type="InterPro" id="IPR036770">
    <property type="entry name" value="Ankyrin_rpt-contain_sf"/>
</dbReference>
<evidence type="ECO:0000256" key="6">
    <source>
        <dbReference type="PROSITE-ProRule" id="PRU00023"/>
    </source>
</evidence>
<keyword evidence="5" id="KW-0472">Membrane</keyword>
<dbReference type="PANTHER" id="PTHR24172">
    <property type="entry name" value="ANK_REP_REGION DOMAIN-CONTAINING PROTEIN"/>
    <property type="match status" value="1"/>
</dbReference>
<dbReference type="AlphaFoldDB" id="A0A443SFT2"/>
<keyword evidence="5" id="KW-1053">Target membrane</keyword>
<dbReference type="GO" id="GO:0044231">
    <property type="term" value="C:host cell presynaptic membrane"/>
    <property type="evidence" value="ECO:0007669"/>
    <property type="project" value="UniProtKB-KW"/>
</dbReference>
<keyword evidence="8" id="KW-1185">Reference proteome</keyword>
<dbReference type="GO" id="GO:0044218">
    <property type="term" value="C:other organism cell membrane"/>
    <property type="evidence" value="ECO:0007669"/>
    <property type="project" value="UniProtKB-KW"/>
</dbReference>
<dbReference type="Pfam" id="PF12796">
    <property type="entry name" value="Ank_2"/>
    <property type="match status" value="1"/>
</dbReference>
<reference evidence="7 8" key="1">
    <citation type="journal article" date="2018" name="Gigascience">
        <title>Genomes of trombidid mites reveal novel predicted allergens and laterally-transferred genes associated with secondary metabolism.</title>
        <authorList>
            <person name="Dong X."/>
            <person name="Chaisiri K."/>
            <person name="Xia D."/>
            <person name="Armstrong S.D."/>
            <person name="Fang Y."/>
            <person name="Donnelly M.J."/>
            <person name="Kadowaki T."/>
            <person name="McGarry J.W."/>
            <person name="Darby A.C."/>
            <person name="Makepeace B.L."/>
        </authorList>
    </citation>
    <scope>NUCLEOTIDE SEQUENCE [LARGE SCALE GENOMIC DNA]</scope>
    <source>
        <strain evidence="7">UoL-UT</strain>
    </source>
</reference>
<comment type="caution">
    <text evidence="7">The sequence shown here is derived from an EMBL/GenBank/DDBJ whole genome shotgun (WGS) entry which is preliminary data.</text>
</comment>
<sequence>MKAKIEDIHRAVTFGKLRNVQQLIDRKKLAFCRDQMGATPLHKAVIYGQTEIIHYLLDKFPSVIHSRDHQCT</sequence>
<evidence type="ECO:0000313" key="7">
    <source>
        <dbReference type="EMBL" id="RWS26342.1"/>
    </source>
</evidence>
<evidence type="ECO:0000256" key="2">
    <source>
        <dbReference type="ARBA" id="ARBA00022483"/>
    </source>
</evidence>
<dbReference type="PROSITE" id="PS50088">
    <property type="entry name" value="ANK_REPEAT"/>
    <property type="match status" value="1"/>
</dbReference>
<name>A0A443SFT2_9ACAR</name>
<dbReference type="SMART" id="SM00248">
    <property type="entry name" value="ANK"/>
    <property type="match status" value="1"/>
</dbReference>
<evidence type="ECO:0000256" key="3">
    <source>
        <dbReference type="ARBA" id="ARBA00022537"/>
    </source>
</evidence>
<evidence type="ECO:0000256" key="1">
    <source>
        <dbReference type="ARBA" id="ARBA00004175"/>
    </source>
</evidence>
<dbReference type="VEuPathDB" id="VectorBase:LDEU005698"/>
<keyword evidence="4" id="KW-0800">Toxin</keyword>
<evidence type="ECO:0000256" key="5">
    <source>
        <dbReference type="ARBA" id="ARBA00023298"/>
    </source>
</evidence>
<protein>
    <submittedName>
        <fullName evidence="7">Uncharacterized protein</fullName>
    </submittedName>
</protein>
<evidence type="ECO:0000313" key="8">
    <source>
        <dbReference type="Proteomes" id="UP000288716"/>
    </source>
</evidence>
<feature type="repeat" description="ANK" evidence="6">
    <location>
        <begin position="36"/>
        <end position="59"/>
    </location>
</feature>
<keyword evidence="6" id="KW-0040">ANK repeat</keyword>
<proteinExistence type="predicted"/>
<organism evidence="7 8">
    <name type="scientific">Leptotrombidium deliense</name>
    <dbReference type="NCBI Taxonomy" id="299467"/>
    <lineage>
        <taxon>Eukaryota</taxon>
        <taxon>Metazoa</taxon>
        <taxon>Ecdysozoa</taxon>
        <taxon>Arthropoda</taxon>
        <taxon>Chelicerata</taxon>
        <taxon>Arachnida</taxon>
        <taxon>Acari</taxon>
        <taxon>Acariformes</taxon>
        <taxon>Trombidiformes</taxon>
        <taxon>Prostigmata</taxon>
        <taxon>Anystina</taxon>
        <taxon>Parasitengona</taxon>
        <taxon>Trombiculoidea</taxon>
        <taxon>Trombiculidae</taxon>
        <taxon>Leptotrombidium</taxon>
    </lineage>
</organism>
<keyword evidence="4" id="KW-0528">Neurotoxin</keyword>
<dbReference type="OrthoDB" id="432281at2759"/>
<dbReference type="STRING" id="299467.A0A443SFT2"/>
<dbReference type="InterPro" id="IPR002110">
    <property type="entry name" value="Ankyrin_rpt"/>
</dbReference>
<keyword evidence="3" id="KW-1052">Target cell membrane</keyword>